<gene>
    <name evidence="3" type="ORF">CHIRRI_LOCUS11908</name>
</gene>
<keyword evidence="4" id="KW-1185">Reference proteome</keyword>
<dbReference type="Proteomes" id="UP001153620">
    <property type="component" value="Chromosome 3"/>
</dbReference>
<evidence type="ECO:0000259" key="2">
    <source>
        <dbReference type="Pfam" id="PF02221"/>
    </source>
</evidence>
<organism evidence="3 4">
    <name type="scientific">Chironomus riparius</name>
    <dbReference type="NCBI Taxonomy" id="315576"/>
    <lineage>
        <taxon>Eukaryota</taxon>
        <taxon>Metazoa</taxon>
        <taxon>Ecdysozoa</taxon>
        <taxon>Arthropoda</taxon>
        <taxon>Hexapoda</taxon>
        <taxon>Insecta</taxon>
        <taxon>Pterygota</taxon>
        <taxon>Neoptera</taxon>
        <taxon>Endopterygota</taxon>
        <taxon>Diptera</taxon>
        <taxon>Nematocera</taxon>
        <taxon>Chironomoidea</taxon>
        <taxon>Chironomidae</taxon>
        <taxon>Chironominae</taxon>
        <taxon>Chironomus</taxon>
    </lineage>
</organism>
<protein>
    <recommendedName>
        <fullName evidence="2">MD-2-related lipid-recognition domain-containing protein</fullName>
    </recommendedName>
</protein>
<dbReference type="EMBL" id="OU895879">
    <property type="protein sequence ID" value="CAG9809078.1"/>
    <property type="molecule type" value="Genomic_DNA"/>
</dbReference>
<dbReference type="InterPro" id="IPR014756">
    <property type="entry name" value="Ig_E-set"/>
</dbReference>
<feature type="chain" id="PRO_5040142473" description="MD-2-related lipid-recognition domain-containing protein" evidence="1">
    <location>
        <begin position="18"/>
        <end position="153"/>
    </location>
</feature>
<dbReference type="PROSITE" id="PS51257">
    <property type="entry name" value="PROKAR_LIPOPROTEIN"/>
    <property type="match status" value="1"/>
</dbReference>
<proteinExistence type="predicted"/>
<evidence type="ECO:0000256" key="1">
    <source>
        <dbReference type="SAM" id="SignalP"/>
    </source>
</evidence>
<dbReference type="Pfam" id="PF02221">
    <property type="entry name" value="E1_DerP2_DerF2"/>
    <property type="match status" value="1"/>
</dbReference>
<reference evidence="3" key="2">
    <citation type="submission" date="2022-10" db="EMBL/GenBank/DDBJ databases">
        <authorList>
            <consortium name="ENA_rothamsted_submissions"/>
            <consortium name="culmorum"/>
            <person name="King R."/>
        </authorList>
    </citation>
    <scope>NUCLEOTIDE SEQUENCE</scope>
</reference>
<sequence>MYKILALFLLAVSSASAFWSACSDHPGVLAPTSITSPACTGSLCTVVRGEVLNSDVYFVFPTAHSRLDVRISVILYGVEVNIPLEAPYDDACNFMYRGGAFVGCPTVSGQEHLWKIGMEIPHEYPAFNNEVVRYELFESGARVACADLLTTVL</sequence>
<feature type="signal peptide" evidence="1">
    <location>
        <begin position="1"/>
        <end position="17"/>
    </location>
</feature>
<accession>A0A9N9WTY1</accession>
<name>A0A9N9WTY1_9DIPT</name>
<evidence type="ECO:0000313" key="4">
    <source>
        <dbReference type="Proteomes" id="UP001153620"/>
    </source>
</evidence>
<feature type="domain" description="MD-2-related lipid-recognition" evidence="2">
    <location>
        <begin position="19"/>
        <end position="147"/>
    </location>
</feature>
<dbReference type="SUPFAM" id="SSF81296">
    <property type="entry name" value="E set domains"/>
    <property type="match status" value="1"/>
</dbReference>
<dbReference type="InterPro" id="IPR003172">
    <property type="entry name" value="ML_dom"/>
</dbReference>
<reference evidence="3" key="1">
    <citation type="submission" date="2022-01" db="EMBL/GenBank/DDBJ databases">
        <authorList>
            <person name="King R."/>
        </authorList>
    </citation>
    <scope>NUCLEOTIDE SEQUENCE</scope>
</reference>
<dbReference type="Gene3D" id="2.60.40.770">
    <property type="match status" value="1"/>
</dbReference>
<evidence type="ECO:0000313" key="3">
    <source>
        <dbReference type="EMBL" id="CAG9809078.1"/>
    </source>
</evidence>
<dbReference type="AlphaFoldDB" id="A0A9N9WTY1"/>
<keyword evidence="1" id="KW-0732">Signal</keyword>
<dbReference type="OrthoDB" id="6489092at2759"/>